<evidence type="ECO:0000256" key="4">
    <source>
        <dbReference type="ARBA" id="ARBA00023136"/>
    </source>
</evidence>
<feature type="transmembrane region" description="Helical" evidence="5">
    <location>
        <begin position="82"/>
        <end position="99"/>
    </location>
</feature>
<dbReference type="PANTHER" id="PTHR12701:SF20">
    <property type="entry name" value="ENDOPLASMIC RETICULUM TRANSMEMBRANE PROTEIN"/>
    <property type="match status" value="1"/>
</dbReference>
<gene>
    <name evidence="7" type="ORF">K450DRAFT_251740</name>
</gene>
<comment type="subcellular location">
    <subcellularLocation>
        <location evidence="5">Endoplasmic reticulum membrane</location>
        <topology evidence="5">Multi-pass membrane protein</topology>
    </subcellularLocation>
    <subcellularLocation>
        <location evidence="1">Membrane</location>
        <topology evidence="1">Multi-pass membrane protein</topology>
    </subcellularLocation>
</comment>
<dbReference type="GeneID" id="75916108"/>
<keyword evidence="5" id="KW-0813">Transport</keyword>
<protein>
    <recommendedName>
        <fullName evidence="5">Endoplasmic reticulum transmembrane protein</fullName>
    </recommendedName>
</protein>
<dbReference type="GO" id="GO:0005789">
    <property type="term" value="C:endoplasmic reticulum membrane"/>
    <property type="evidence" value="ECO:0007669"/>
    <property type="project" value="UniProtKB-SubCell"/>
</dbReference>
<feature type="transmembrane region" description="Helical" evidence="5">
    <location>
        <begin position="36"/>
        <end position="61"/>
    </location>
</feature>
<keyword evidence="4 5" id="KW-0472">Membrane</keyword>
<dbReference type="InterPro" id="IPR008417">
    <property type="entry name" value="BAP29/BAP31"/>
</dbReference>
<dbReference type="GO" id="GO:0070973">
    <property type="term" value="P:protein localization to endoplasmic reticulum exit site"/>
    <property type="evidence" value="ECO:0007669"/>
    <property type="project" value="UniProtKB-UniRule"/>
</dbReference>
<dbReference type="Pfam" id="PF05529">
    <property type="entry name" value="Bap31"/>
    <property type="match status" value="1"/>
</dbReference>
<comment type="caution">
    <text evidence="5">Lacks conserved residue(s) required for the propagation of feature annotation.</text>
</comment>
<keyword evidence="8" id="KW-1185">Reference proteome</keyword>
<evidence type="ECO:0000313" key="8">
    <source>
        <dbReference type="Proteomes" id="UP001206595"/>
    </source>
</evidence>
<evidence type="ECO:0000256" key="2">
    <source>
        <dbReference type="ARBA" id="ARBA00022692"/>
    </source>
</evidence>
<reference evidence="7" key="2">
    <citation type="journal article" date="2022" name="Proc. Natl. Acad. Sci. U.S.A.">
        <title>Diploid-dominant life cycles characterize the early evolution of Fungi.</title>
        <authorList>
            <person name="Amses K.R."/>
            <person name="Simmons D.R."/>
            <person name="Longcore J.E."/>
            <person name="Mondo S.J."/>
            <person name="Seto K."/>
            <person name="Jeronimo G.H."/>
            <person name="Bonds A.E."/>
            <person name="Quandt C.A."/>
            <person name="Davis W.J."/>
            <person name="Chang Y."/>
            <person name="Federici B.A."/>
            <person name="Kuo A."/>
            <person name="LaButti K."/>
            <person name="Pangilinan J."/>
            <person name="Andreopoulos W."/>
            <person name="Tritt A."/>
            <person name="Riley R."/>
            <person name="Hundley H."/>
            <person name="Johnson J."/>
            <person name="Lipzen A."/>
            <person name="Barry K."/>
            <person name="Lang B.F."/>
            <person name="Cuomo C.A."/>
            <person name="Buchler N.E."/>
            <person name="Grigoriev I.V."/>
            <person name="Spatafora J.W."/>
            <person name="Stajich J.E."/>
            <person name="James T.Y."/>
        </authorList>
    </citation>
    <scope>NUCLEOTIDE SEQUENCE</scope>
    <source>
        <strain evidence="7">AG</strain>
    </source>
</reference>
<evidence type="ECO:0000259" key="6">
    <source>
        <dbReference type="Pfam" id="PF05529"/>
    </source>
</evidence>
<keyword evidence="2 5" id="KW-0812">Transmembrane</keyword>
<dbReference type="GO" id="GO:0006888">
    <property type="term" value="P:endoplasmic reticulum to Golgi vesicle-mediated transport"/>
    <property type="evidence" value="ECO:0007669"/>
    <property type="project" value="UniProtKB-UniRule"/>
</dbReference>
<dbReference type="InterPro" id="IPR040463">
    <property type="entry name" value="BAP29/BAP31_N"/>
</dbReference>
<keyword evidence="5" id="KW-0931">ER-Golgi transport</keyword>
<evidence type="ECO:0000256" key="1">
    <source>
        <dbReference type="ARBA" id="ARBA00004141"/>
    </source>
</evidence>
<feature type="domain" description="BAP29/BAP31 transmembrane" evidence="6">
    <location>
        <begin position="34"/>
        <end position="174"/>
    </location>
</feature>
<dbReference type="GO" id="GO:0006886">
    <property type="term" value="P:intracellular protein transport"/>
    <property type="evidence" value="ECO:0007669"/>
    <property type="project" value="UniProtKB-UniRule"/>
</dbReference>
<keyword evidence="3 5" id="KW-1133">Transmembrane helix</keyword>
<evidence type="ECO:0000313" key="7">
    <source>
        <dbReference type="EMBL" id="KAI8577458.1"/>
    </source>
</evidence>
<reference evidence="7" key="1">
    <citation type="submission" date="2021-06" db="EMBL/GenBank/DDBJ databases">
        <authorList>
            <consortium name="DOE Joint Genome Institute"/>
            <person name="Mondo S.J."/>
            <person name="Amses K.R."/>
            <person name="Simmons D.R."/>
            <person name="Longcore J.E."/>
            <person name="Seto K."/>
            <person name="Alves G.H."/>
            <person name="Bonds A.E."/>
            <person name="Quandt C.A."/>
            <person name="Davis W.J."/>
            <person name="Chang Y."/>
            <person name="Letcher P.M."/>
            <person name="Powell M.J."/>
            <person name="Kuo A."/>
            <person name="Labutti K."/>
            <person name="Pangilinan J."/>
            <person name="Andreopoulos W."/>
            <person name="Tritt A."/>
            <person name="Riley R."/>
            <person name="Hundley H."/>
            <person name="Johnson J."/>
            <person name="Lipzen A."/>
            <person name="Barry K."/>
            <person name="Berbee M.L."/>
            <person name="Buchler N.E."/>
            <person name="Grigoriev I.V."/>
            <person name="Spatafora J.W."/>
            <person name="Stajich J.E."/>
            <person name="James T.Y."/>
        </authorList>
    </citation>
    <scope>NUCLEOTIDE SEQUENCE</scope>
    <source>
        <strain evidence="7">AG</strain>
    </source>
</reference>
<comment type="similarity">
    <text evidence="5">Belongs to the BCAP29/BCAP31 family.</text>
</comment>
<evidence type="ECO:0000256" key="3">
    <source>
        <dbReference type="ARBA" id="ARBA00022989"/>
    </source>
</evidence>
<dbReference type="RefSeq" id="XP_051442462.1">
    <property type="nucleotide sequence ID" value="XM_051590765.1"/>
</dbReference>
<accession>A0AAD5HCS1</accession>
<evidence type="ECO:0000256" key="5">
    <source>
        <dbReference type="RuleBase" id="RU367026"/>
    </source>
</evidence>
<proteinExistence type="inferred from homology"/>
<comment type="caution">
    <text evidence="7">The sequence shown here is derived from an EMBL/GenBank/DDBJ whole genome shotgun (WGS) entry which is preliminary data.</text>
</comment>
<comment type="function">
    <text evidence="5">May play a role in anterograde transport of membrane proteins from the endoplasmic reticulum to the Golgi.</text>
</comment>
<keyword evidence="5" id="KW-0256">Endoplasmic reticulum</keyword>
<dbReference type="Proteomes" id="UP001206595">
    <property type="component" value="Unassembled WGS sequence"/>
</dbReference>
<organism evidence="7 8">
    <name type="scientific">Umbelopsis ramanniana AG</name>
    <dbReference type="NCBI Taxonomy" id="1314678"/>
    <lineage>
        <taxon>Eukaryota</taxon>
        <taxon>Fungi</taxon>
        <taxon>Fungi incertae sedis</taxon>
        <taxon>Mucoromycota</taxon>
        <taxon>Mucoromycotina</taxon>
        <taxon>Umbelopsidomycetes</taxon>
        <taxon>Umbelopsidales</taxon>
        <taxon>Umbelopsidaceae</taxon>
        <taxon>Umbelopsis</taxon>
    </lineage>
</organism>
<dbReference type="AlphaFoldDB" id="A0AAD5HCS1"/>
<keyword evidence="5" id="KW-0653">Protein transport</keyword>
<name>A0AAD5HCS1_UMBRA</name>
<dbReference type="EMBL" id="MU620940">
    <property type="protein sequence ID" value="KAI8577458.1"/>
    <property type="molecule type" value="Genomic_DNA"/>
</dbReference>
<sequence length="228" mass="25742">MTTSVRIDDFKHLRKQAVLFLSQDLFSLLEHLTMTLHYTLVFGLMVTEMVAFVLLILPLPAHWRKSLFLFISRSPLISKIQYCLKISFVGVLVLFIDAVNRLQNTLVSENMDGQAPGAVPVAQNLQMDSSFAARKFYAQRNIYLTGSTLLLSLILNRTYSLILELLAAQEAVAAAQNGEVNDGEMTRLKAELKELREKDSDVAGFKEKVKKQAEDYETLARQRTTQNA</sequence>
<dbReference type="PANTHER" id="PTHR12701">
    <property type="entry name" value="BCR-ASSOCIATED PROTEIN, BAP"/>
    <property type="match status" value="1"/>
</dbReference>